<evidence type="ECO:0000313" key="2">
    <source>
        <dbReference type="EMBL" id="GBN47453.1"/>
    </source>
</evidence>
<feature type="compositionally biased region" description="Pro residues" evidence="1">
    <location>
        <begin position="1"/>
        <end position="11"/>
    </location>
</feature>
<protein>
    <submittedName>
        <fullName evidence="2">Uncharacterized protein</fullName>
    </submittedName>
</protein>
<evidence type="ECO:0000313" key="3">
    <source>
        <dbReference type="Proteomes" id="UP000499080"/>
    </source>
</evidence>
<name>A0A4Y2P8V4_ARAVE</name>
<keyword evidence="3" id="KW-1185">Reference proteome</keyword>
<dbReference type="EMBL" id="BGPR01010683">
    <property type="protein sequence ID" value="GBN47453.1"/>
    <property type="molecule type" value="Genomic_DNA"/>
</dbReference>
<evidence type="ECO:0000256" key="1">
    <source>
        <dbReference type="SAM" id="MobiDB-lite"/>
    </source>
</evidence>
<dbReference type="Proteomes" id="UP000499080">
    <property type="component" value="Unassembled WGS sequence"/>
</dbReference>
<proteinExistence type="predicted"/>
<dbReference type="AlphaFoldDB" id="A0A4Y2P8V4"/>
<sequence>MKRMTPEPPPSSSNFHTTPSREHEGYFGTDFVILISSQMMRKASELAPLSPNFRFTPAGGHLGISYGLAYNRPHARRISSGIGFRIWKFPVPKPRPYHSATEAHLSRFRSETCDHFMVPELASPRLQYFSD</sequence>
<reference evidence="2 3" key="1">
    <citation type="journal article" date="2019" name="Sci. Rep.">
        <title>Orb-weaving spider Araneus ventricosus genome elucidates the spidroin gene catalogue.</title>
        <authorList>
            <person name="Kono N."/>
            <person name="Nakamura H."/>
            <person name="Ohtoshi R."/>
            <person name="Moran D.A.P."/>
            <person name="Shinohara A."/>
            <person name="Yoshida Y."/>
            <person name="Fujiwara M."/>
            <person name="Mori M."/>
            <person name="Tomita M."/>
            <person name="Arakawa K."/>
        </authorList>
    </citation>
    <scope>NUCLEOTIDE SEQUENCE [LARGE SCALE GENOMIC DNA]</scope>
</reference>
<accession>A0A4Y2P8V4</accession>
<comment type="caution">
    <text evidence="2">The sequence shown here is derived from an EMBL/GenBank/DDBJ whole genome shotgun (WGS) entry which is preliminary data.</text>
</comment>
<organism evidence="2 3">
    <name type="scientific">Araneus ventricosus</name>
    <name type="common">Orbweaver spider</name>
    <name type="synonym">Epeira ventricosa</name>
    <dbReference type="NCBI Taxonomy" id="182803"/>
    <lineage>
        <taxon>Eukaryota</taxon>
        <taxon>Metazoa</taxon>
        <taxon>Ecdysozoa</taxon>
        <taxon>Arthropoda</taxon>
        <taxon>Chelicerata</taxon>
        <taxon>Arachnida</taxon>
        <taxon>Araneae</taxon>
        <taxon>Araneomorphae</taxon>
        <taxon>Entelegynae</taxon>
        <taxon>Araneoidea</taxon>
        <taxon>Araneidae</taxon>
        <taxon>Araneus</taxon>
    </lineage>
</organism>
<feature type="region of interest" description="Disordered" evidence="1">
    <location>
        <begin position="1"/>
        <end position="22"/>
    </location>
</feature>
<gene>
    <name evidence="2" type="ORF">AVEN_149419_1</name>
</gene>